<evidence type="ECO:0000256" key="2">
    <source>
        <dbReference type="ARBA" id="ARBA00022525"/>
    </source>
</evidence>
<dbReference type="InterPro" id="IPR036056">
    <property type="entry name" value="Fibrinogen-like_C"/>
</dbReference>
<evidence type="ECO:0000256" key="6">
    <source>
        <dbReference type="SAM" id="SignalP"/>
    </source>
</evidence>
<dbReference type="SMART" id="SM00186">
    <property type="entry name" value="FBG"/>
    <property type="match status" value="1"/>
</dbReference>
<accession>A0A9Q1BFD8</accession>
<organism evidence="8 9">
    <name type="scientific">Holothuria leucospilota</name>
    <name type="common">Black long sea cucumber</name>
    <name type="synonym">Mertensiothuria leucospilota</name>
    <dbReference type="NCBI Taxonomy" id="206669"/>
    <lineage>
        <taxon>Eukaryota</taxon>
        <taxon>Metazoa</taxon>
        <taxon>Echinodermata</taxon>
        <taxon>Eleutherozoa</taxon>
        <taxon>Echinozoa</taxon>
        <taxon>Holothuroidea</taxon>
        <taxon>Aspidochirotacea</taxon>
        <taxon>Aspidochirotida</taxon>
        <taxon>Holothuriidae</taxon>
        <taxon>Holothuria</taxon>
    </lineage>
</organism>
<keyword evidence="9" id="KW-1185">Reference proteome</keyword>
<dbReference type="PANTHER" id="PTHR47221">
    <property type="entry name" value="FIBRINOGEN ALPHA CHAIN"/>
    <property type="match status" value="1"/>
</dbReference>
<dbReference type="EMBL" id="JAIZAY010000020">
    <property type="protein sequence ID" value="KAJ8023164.1"/>
    <property type="molecule type" value="Genomic_DNA"/>
</dbReference>
<dbReference type="GO" id="GO:0030674">
    <property type="term" value="F:protein-macromolecule adaptor activity"/>
    <property type="evidence" value="ECO:0007669"/>
    <property type="project" value="TreeGrafter"/>
</dbReference>
<protein>
    <submittedName>
        <fullName evidence="8">Fibrinogen-like protein A</fullName>
    </submittedName>
</protein>
<dbReference type="GO" id="GO:0034116">
    <property type="term" value="P:positive regulation of heterotypic cell-cell adhesion"/>
    <property type="evidence" value="ECO:0007669"/>
    <property type="project" value="TreeGrafter"/>
</dbReference>
<dbReference type="NCBIfam" id="NF040941">
    <property type="entry name" value="GGGWT_bact"/>
    <property type="match status" value="1"/>
</dbReference>
<dbReference type="AlphaFoldDB" id="A0A9Q1BFD8"/>
<gene>
    <name evidence="8" type="ORF">HOLleu_38267</name>
</gene>
<evidence type="ECO:0000313" key="8">
    <source>
        <dbReference type="EMBL" id="KAJ8023164.1"/>
    </source>
</evidence>
<dbReference type="GO" id="GO:0005201">
    <property type="term" value="F:extracellular matrix structural constituent"/>
    <property type="evidence" value="ECO:0007669"/>
    <property type="project" value="TreeGrafter"/>
</dbReference>
<name>A0A9Q1BFD8_HOLLE</name>
<dbReference type="PROSITE" id="PS51406">
    <property type="entry name" value="FIBRINOGEN_C_2"/>
    <property type="match status" value="1"/>
</dbReference>
<dbReference type="SUPFAM" id="SSF56496">
    <property type="entry name" value="Fibrinogen C-terminal domain-like"/>
    <property type="match status" value="1"/>
</dbReference>
<dbReference type="InterPro" id="IPR014716">
    <property type="entry name" value="Fibrinogen_a/b/g_C_1"/>
</dbReference>
<feature type="signal peptide" evidence="6">
    <location>
        <begin position="1"/>
        <end position="23"/>
    </location>
</feature>
<feature type="domain" description="Fibrinogen C-terminal" evidence="7">
    <location>
        <begin position="46"/>
        <end position="183"/>
    </location>
</feature>
<keyword evidence="4" id="KW-0325">Glycoprotein</keyword>
<dbReference type="Proteomes" id="UP001152320">
    <property type="component" value="Chromosome 20"/>
</dbReference>
<dbReference type="GO" id="GO:0005577">
    <property type="term" value="C:fibrinogen complex"/>
    <property type="evidence" value="ECO:0007669"/>
    <property type="project" value="TreeGrafter"/>
</dbReference>
<keyword evidence="2" id="KW-0964">Secreted</keyword>
<feature type="region of interest" description="Disordered" evidence="5">
    <location>
        <begin position="205"/>
        <end position="232"/>
    </location>
</feature>
<dbReference type="Pfam" id="PF00147">
    <property type="entry name" value="Fibrinogen_C"/>
    <property type="match status" value="1"/>
</dbReference>
<evidence type="ECO:0000259" key="7">
    <source>
        <dbReference type="PROSITE" id="PS51406"/>
    </source>
</evidence>
<dbReference type="InterPro" id="IPR002181">
    <property type="entry name" value="Fibrinogen_a/b/g_C_dom"/>
</dbReference>
<evidence type="ECO:0000256" key="4">
    <source>
        <dbReference type="ARBA" id="ARBA00023180"/>
    </source>
</evidence>
<feature type="chain" id="PRO_5040459007" evidence="6">
    <location>
        <begin position="24"/>
        <end position="232"/>
    </location>
</feature>
<dbReference type="Gene3D" id="3.90.215.10">
    <property type="entry name" value="Gamma Fibrinogen, chain A, domain 1"/>
    <property type="match status" value="1"/>
</dbReference>
<dbReference type="OrthoDB" id="6275059at2759"/>
<evidence type="ECO:0000256" key="1">
    <source>
        <dbReference type="ARBA" id="ARBA00004613"/>
    </source>
</evidence>
<sequence>MKIFPVFLFVVGLSMSDIAAVLSELYPDEVTTREKRGTGSSTYFFYQQPEYPRDCKEVYDQCEDQSADGVYLIKPEGSPEPFEAYCNNSIDGGDWTVFQRRLDGSVDFYRNWNEYKNGFGFIRGDFWLGNDKISFLTNQRAYELRIDLNDVNGQPYFAKYNLFRISDEGSKYRLVGLGDYDSNSTSSQPIKQVMGVTREHVHGGTMLAGEQGNPETEEDRPLNKTDIPSVLS</sequence>
<dbReference type="InterPro" id="IPR037579">
    <property type="entry name" value="FIB_ANG-like"/>
</dbReference>
<reference evidence="8" key="1">
    <citation type="submission" date="2021-10" db="EMBL/GenBank/DDBJ databases">
        <title>Tropical sea cucumber genome reveals ecological adaptation and Cuvierian tubules defense mechanism.</title>
        <authorList>
            <person name="Chen T."/>
        </authorList>
    </citation>
    <scope>NUCLEOTIDE SEQUENCE</scope>
    <source>
        <strain evidence="8">Nanhai2018</strain>
        <tissue evidence="8">Muscle</tissue>
    </source>
</reference>
<comment type="caution">
    <text evidence="8">The sequence shown here is derived from an EMBL/GenBank/DDBJ whole genome shotgun (WGS) entry which is preliminary data.</text>
</comment>
<proteinExistence type="predicted"/>
<evidence type="ECO:0000256" key="5">
    <source>
        <dbReference type="SAM" id="MobiDB-lite"/>
    </source>
</evidence>
<keyword evidence="3" id="KW-1015">Disulfide bond</keyword>
<keyword evidence="6" id="KW-0732">Signal</keyword>
<comment type="subcellular location">
    <subcellularLocation>
        <location evidence="1">Secreted</location>
    </subcellularLocation>
</comment>
<evidence type="ECO:0000313" key="9">
    <source>
        <dbReference type="Proteomes" id="UP001152320"/>
    </source>
</evidence>
<evidence type="ECO:0000256" key="3">
    <source>
        <dbReference type="ARBA" id="ARBA00023157"/>
    </source>
</evidence>
<dbReference type="PANTHER" id="PTHR47221:SF5">
    <property type="entry name" value="FIBRINOGEN C-TERMINAL DOMAIN-CONTAINING PROTEIN"/>
    <property type="match status" value="1"/>
</dbReference>